<sequence>MLAASLRASAIPHLRNIKPLMVIIKESILWSLRYPNCNILTS</sequence>
<reference evidence="1" key="1">
    <citation type="journal article" date="2021" name="Proc. Natl. Acad. Sci. U.S.A.">
        <title>A Catalog of Tens of Thousands of Viruses from Human Metagenomes Reveals Hidden Associations with Chronic Diseases.</title>
        <authorList>
            <person name="Tisza M.J."/>
            <person name="Buck C.B."/>
        </authorList>
    </citation>
    <scope>NUCLEOTIDE SEQUENCE</scope>
    <source>
        <strain evidence="1">CtXdu7</strain>
    </source>
</reference>
<evidence type="ECO:0000313" key="1">
    <source>
        <dbReference type="EMBL" id="DAE91991.1"/>
    </source>
</evidence>
<organism evidence="1">
    <name type="scientific">Podoviridae sp. ctXdu7</name>
    <dbReference type="NCBI Taxonomy" id="2827618"/>
    <lineage>
        <taxon>Viruses</taxon>
        <taxon>Duplodnaviria</taxon>
        <taxon>Heunggongvirae</taxon>
        <taxon>Uroviricota</taxon>
        <taxon>Caudoviricetes</taxon>
    </lineage>
</organism>
<protein>
    <submittedName>
        <fullName evidence="1">Uncharacterized protein</fullName>
    </submittedName>
</protein>
<dbReference type="EMBL" id="BK057792">
    <property type="protein sequence ID" value="DAE91991.1"/>
    <property type="molecule type" value="Genomic_DNA"/>
</dbReference>
<accession>A0A8S5RR69</accession>
<proteinExistence type="predicted"/>
<name>A0A8S5RR69_9CAUD</name>